<dbReference type="InterPro" id="IPR036890">
    <property type="entry name" value="HATPase_C_sf"/>
</dbReference>
<dbReference type="Pfam" id="PF06580">
    <property type="entry name" value="His_kinase"/>
    <property type="match status" value="1"/>
</dbReference>
<dbReference type="SMART" id="SM00387">
    <property type="entry name" value="HATPase_c"/>
    <property type="match status" value="1"/>
</dbReference>
<evidence type="ECO:0000313" key="14">
    <source>
        <dbReference type="EMBL" id="NOU97381.1"/>
    </source>
</evidence>
<feature type="domain" description="HAMP" evidence="13">
    <location>
        <begin position="325"/>
        <end position="378"/>
    </location>
</feature>
<dbReference type="GO" id="GO:0005524">
    <property type="term" value="F:ATP binding"/>
    <property type="evidence" value="ECO:0007669"/>
    <property type="project" value="UniProtKB-KW"/>
</dbReference>
<dbReference type="SUPFAM" id="SSF158472">
    <property type="entry name" value="HAMP domain-like"/>
    <property type="match status" value="1"/>
</dbReference>
<keyword evidence="15" id="KW-1185">Reference proteome</keyword>
<keyword evidence="2" id="KW-1003">Cell membrane</keyword>
<evidence type="ECO:0000256" key="6">
    <source>
        <dbReference type="ARBA" id="ARBA00022741"/>
    </source>
</evidence>
<reference evidence="14" key="1">
    <citation type="submission" date="2019-10" db="EMBL/GenBank/DDBJ databases">
        <title>Description of Paenibacillus glebae sp. nov.</title>
        <authorList>
            <person name="Carlier A."/>
            <person name="Qi S."/>
        </authorList>
    </citation>
    <scope>NUCLEOTIDE SEQUENCE</scope>
    <source>
        <strain evidence="14">LMG 31456</strain>
    </source>
</reference>
<keyword evidence="7" id="KW-0418">Kinase</keyword>
<evidence type="ECO:0000256" key="5">
    <source>
        <dbReference type="ARBA" id="ARBA00022692"/>
    </source>
</evidence>
<gene>
    <name evidence="14" type="ORF">GC093_29735</name>
</gene>
<evidence type="ECO:0000256" key="9">
    <source>
        <dbReference type="ARBA" id="ARBA00022989"/>
    </source>
</evidence>
<evidence type="ECO:0000256" key="10">
    <source>
        <dbReference type="ARBA" id="ARBA00023012"/>
    </source>
</evidence>
<dbReference type="InterPro" id="IPR003660">
    <property type="entry name" value="HAMP_dom"/>
</dbReference>
<evidence type="ECO:0000256" key="4">
    <source>
        <dbReference type="ARBA" id="ARBA00022679"/>
    </source>
</evidence>
<evidence type="ECO:0000256" key="1">
    <source>
        <dbReference type="ARBA" id="ARBA00004651"/>
    </source>
</evidence>
<dbReference type="Pfam" id="PF02518">
    <property type="entry name" value="HATPase_c"/>
    <property type="match status" value="1"/>
</dbReference>
<name>A0A972H6Q4_9BACL</name>
<comment type="subcellular location">
    <subcellularLocation>
        <location evidence="1">Cell membrane</location>
        <topology evidence="1">Multi-pass membrane protein</topology>
    </subcellularLocation>
</comment>
<dbReference type="PANTHER" id="PTHR34220">
    <property type="entry name" value="SENSOR HISTIDINE KINASE YPDA"/>
    <property type="match status" value="1"/>
</dbReference>
<keyword evidence="10" id="KW-0902">Two-component regulatory system</keyword>
<evidence type="ECO:0000259" key="13">
    <source>
        <dbReference type="PROSITE" id="PS50885"/>
    </source>
</evidence>
<dbReference type="InterPro" id="IPR050640">
    <property type="entry name" value="Bact_2-comp_sensor_kinase"/>
</dbReference>
<dbReference type="SUPFAM" id="SSF55874">
    <property type="entry name" value="ATPase domain of HSP90 chaperone/DNA topoisomerase II/histidine kinase"/>
    <property type="match status" value="1"/>
</dbReference>
<protein>
    <submittedName>
        <fullName evidence="14">HAMP domain-containing protein</fullName>
    </submittedName>
</protein>
<evidence type="ECO:0000313" key="15">
    <source>
        <dbReference type="Proteomes" id="UP000641588"/>
    </source>
</evidence>
<accession>A0A972H6Q4</accession>
<organism evidence="14 15">
    <name type="scientific">Paenibacillus foliorum</name>
    <dbReference type="NCBI Taxonomy" id="2654974"/>
    <lineage>
        <taxon>Bacteria</taxon>
        <taxon>Bacillati</taxon>
        <taxon>Bacillota</taxon>
        <taxon>Bacilli</taxon>
        <taxon>Bacillales</taxon>
        <taxon>Paenibacillaceae</taxon>
        <taxon>Paenibacillus</taxon>
    </lineage>
</organism>
<dbReference type="GO" id="GO:0000155">
    <property type="term" value="F:phosphorelay sensor kinase activity"/>
    <property type="evidence" value="ECO:0007669"/>
    <property type="project" value="InterPro"/>
</dbReference>
<dbReference type="Proteomes" id="UP000641588">
    <property type="component" value="Unassembled WGS sequence"/>
</dbReference>
<dbReference type="GO" id="GO:0005886">
    <property type="term" value="C:plasma membrane"/>
    <property type="evidence" value="ECO:0007669"/>
    <property type="project" value="UniProtKB-SubCell"/>
</dbReference>
<feature type="transmembrane region" description="Helical" evidence="12">
    <location>
        <begin position="17"/>
        <end position="36"/>
    </location>
</feature>
<evidence type="ECO:0000256" key="7">
    <source>
        <dbReference type="ARBA" id="ARBA00022777"/>
    </source>
</evidence>
<keyword evidence="3" id="KW-0597">Phosphoprotein</keyword>
<keyword evidence="4" id="KW-0808">Transferase</keyword>
<dbReference type="AlphaFoldDB" id="A0A972H6Q4"/>
<evidence type="ECO:0000256" key="3">
    <source>
        <dbReference type="ARBA" id="ARBA00022553"/>
    </source>
</evidence>
<dbReference type="SMART" id="SM00304">
    <property type="entry name" value="HAMP"/>
    <property type="match status" value="1"/>
</dbReference>
<keyword evidence="5 12" id="KW-0812">Transmembrane</keyword>
<dbReference type="Gene3D" id="6.10.340.10">
    <property type="match status" value="1"/>
</dbReference>
<keyword evidence="11 12" id="KW-0472">Membrane</keyword>
<evidence type="ECO:0000256" key="11">
    <source>
        <dbReference type="ARBA" id="ARBA00023136"/>
    </source>
</evidence>
<keyword evidence="9 12" id="KW-1133">Transmembrane helix</keyword>
<dbReference type="Pfam" id="PF00672">
    <property type="entry name" value="HAMP"/>
    <property type="match status" value="1"/>
</dbReference>
<dbReference type="Gene3D" id="3.30.565.10">
    <property type="entry name" value="Histidine kinase-like ATPase, C-terminal domain"/>
    <property type="match status" value="1"/>
</dbReference>
<dbReference type="InterPro" id="IPR003594">
    <property type="entry name" value="HATPase_dom"/>
</dbReference>
<dbReference type="InterPro" id="IPR010559">
    <property type="entry name" value="Sig_transdc_His_kin_internal"/>
</dbReference>
<comment type="caution">
    <text evidence="14">The sequence shown here is derived from an EMBL/GenBank/DDBJ whole genome shotgun (WGS) entry which is preliminary data.</text>
</comment>
<dbReference type="EMBL" id="WHOD01000109">
    <property type="protein sequence ID" value="NOU97381.1"/>
    <property type="molecule type" value="Genomic_DNA"/>
</dbReference>
<evidence type="ECO:0000256" key="12">
    <source>
        <dbReference type="SAM" id="Phobius"/>
    </source>
</evidence>
<evidence type="ECO:0000256" key="8">
    <source>
        <dbReference type="ARBA" id="ARBA00022840"/>
    </source>
</evidence>
<dbReference type="PROSITE" id="PS50885">
    <property type="entry name" value="HAMP"/>
    <property type="match status" value="1"/>
</dbReference>
<feature type="transmembrane region" description="Helical" evidence="12">
    <location>
        <begin position="303"/>
        <end position="324"/>
    </location>
</feature>
<evidence type="ECO:0000256" key="2">
    <source>
        <dbReference type="ARBA" id="ARBA00022475"/>
    </source>
</evidence>
<proteinExistence type="predicted"/>
<keyword evidence="8" id="KW-0067">ATP-binding</keyword>
<sequence length="595" mass="68692">MGVDTVPLRRIRTLKSIILWLFIPIIILFLMISGLLSSRMALQQLKQNAYTSIYDTVSQTKQFMNEKLSEIATNLTILDNDSDLNSLLNRSDDAGFELEPQDYVSLSKSLEKVFIHRNGVMDSILVFYNNGKIAFQKTEEITNNTTLPLDLDLYTSKLNEKKNLSLNHWLIQVNDNQEGYVSVIKLLGKSRDFIKGILLFQIRQSYFKTILDNPIISQNGYLCIISNDEVMRFKDIDPKYELTDNELKKIFLEDNKSQGKTNLVNSSGNHMLVIYDTLSINKWRIAAVVPEDELYLKVEYMKYINLAMMFILIIIAIFLANLLANVITKPIIQLTRKINNIENNNFEIKFSEKQNITEIDVLNRGIRDMIHRIRDLIVKLETEQENKRLAELTALQYQIQPHFLYNTLFSIKQLCEMGETKKAGSMVLALSNFFRISISSGSEIIPISQEIKHIENYLQIQDSRYGDKFIYNIDIPEEMLNYKILKLILQPLIENSLYHGIKQKNEKGTIYVRGIEMGDDCYIWVEDNGAGMTPHKLKELNDSLMVKSDSDNQVGFGVGNVHKRLQLHFGQEYGLFYESEEGQGTIVTVKIKRIQ</sequence>
<keyword evidence="6" id="KW-0547">Nucleotide-binding</keyword>
<dbReference type="PANTHER" id="PTHR34220:SF11">
    <property type="entry name" value="SENSOR PROTEIN KINASE HPTS"/>
    <property type="match status" value="1"/>
</dbReference>